<proteinExistence type="predicted"/>
<keyword evidence="2" id="KW-1185">Reference proteome</keyword>
<dbReference type="Proteomes" id="UP000001362">
    <property type="component" value="Chromosome"/>
</dbReference>
<dbReference type="HOGENOM" id="CLU_2490736_0_0_6"/>
<gene>
    <name evidence="1" type="ordered locus">AFE_1198</name>
</gene>
<dbReference type="AlphaFoldDB" id="B7J8N1"/>
<dbReference type="STRING" id="243159.AFE_1198"/>
<dbReference type="KEGG" id="afr:AFE_1198"/>
<evidence type="ECO:0000313" key="1">
    <source>
        <dbReference type="EMBL" id="ACK80204.1"/>
    </source>
</evidence>
<name>B7J8N1_ACIF2</name>
<dbReference type="EMBL" id="CP001219">
    <property type="protein sequence ID" value="ACK80204.1"/>
    <property type="molecule type" value="Genomic_DNA"/>
</dbReference>
<accession>B7J8N1</accession>
<organism evidence="1 2">
    <name type="scientific">Acidithiobacillus ferrooxidans (strain ATCC 23270 / DSM 14882 / CIP 104768 / NCIMB 8455)</name>
    <name type="common">Ferrobacillus ferrooxidans (strain ATCC 23270)</name>
    <dbReference type="NCBI Taxonomy" id="243159"/>
    <lineage>
        <taxon>Bacteria</taxon>
        <taxon>Pseudomonadati</taxon>
        <taxon>Pseudomonadota</taxon>
        <taxon>Acidithiobacillia</taxon>
        <taxon>Acidithiobacillales</taxon>
        <taxon>Acidithiobacillaceae</taxon>
        <taxon>Acidithiobacillus</taxon>
    </lineage>
</organism>
<dbReference type="eggNOG" id="ENOG5031ZA7">
    <property type="taxonomic scope" value="Bacteria"/>
</dbReference>
<reference evidence="1 2" key="1">
    <citation type="journal article" date="2008" name="BMC Genomics">
        <title>Acidithiobacillus ferrooxidans metabolism: from genome sequence to industrial applications.</title>
        <authorList>
            <person name="Valdes J."/>
            <person name="Pedroso I."/>
            <person name="Quatrini R."/>
            <person name="Dodson R.J."/>
            <person name="Tettelin H."/>
            <person name="Blake R.II."/>
            <person name="Eisen J.A."/>
            <person name="Holmes D.S."/>
        </authorList>
    </citation>
    <scope>NUCLEOTIDE SEQUENCE [LARGE SCALE GENOMIC DNA]</scope>
    <source>
        <strain evidence="2">ATCC 23270 / DSM 14882 / CIP 104768 / NCIMB 8455</strain>
    </source>
</reference>
<sequence>MSFFDQEVLRKAGKVFCEECRHFEPGFTAKGVGFCALTKSRTVLVRETNRNVPDRQGLPPDPNPDIGYPACFPMAPRVCAKFQPTQHEA</sequence>
<dbReference type="PaxDb" id="243159-AFE_1198"/>
<evidence type="ECO:0000313" key="2">
    <source>
        <dbReference type="Proteomes" id="UP000001362"/>
    </source>
</evidence>
<protein>
    <submittedName>
        <fullName evidence="1">Uncharacterized protein</fullName>
    </submittedName>
</protein>